<dbReference type="PANTHER" id="PTHR31286">
    <property type="entry name" value="GLYCINE-RICH CELL WALL STRUCTURAL PROTEIN 1.8-LIKE"/>
    <property type="match status" value="1"/>
</dbReference>
<dbReference type="Pfam" id="PF14111">
    <property type="entry name" value="DUF4283"/>
    <property type="match status" value="1"/>
</dbReference>
<sequence length="272" mass="30448">MRKRLLLMRVSMRALLKALWKKVWKRPVLVTFIPSVSKNSNLFELVFEKVEDRNWALDNGPWNVNGYLLLLQVWDPSLANGTSFTSTRLQVCEGSKIWIQFKYEKVGIFSYHCGRLGHHRNGCSQAAHDTVSNALGTPFPLFGPWLNTFSFYHDCFSGKKNTSRAFLNSAVVNAQVPSCVTVLPPQSPPAIVAGDACDGDYPNSLTIEEYSENDLSSVCQFNHTPEEELRVRLYGLNTQVIGSALVDNAGSCLFSHTYTHVEEDVSPSPQKS</sequence>
<name>A0A803QKI9_CANSA</name>
<evidence type="ECO:0000259" key="1">
    <source>
        <dbReference type="Pfam" id="PF14111"/>
    </source>
</evidence>
<evidence type="ECO:0000259" key="2">
    <source>
        <dbReference type="Pfam" id="PF14392"/>
    </source>
</evidence>
<dbReference type="Pfam" id="PF14392">
    <property type="entry name" value="zf-CCHC_4"/>
    <property type="match status" value="1"/>
</dbReference>
<dbReference type="PANTHER" id="PTHR31286:SF180">
    <property type="entry name" value="OS10G0362600 PROTEIN"/>
    <property type="match status" value="1"/>
</dbReference>
<evidence type="ECO:0000313" key="3">
    <source>
        <dbReference type="EnsemblPlants" id="cds.evm.model.10.1677"/>
    </source>
</evidence>
<reference evidence="3" key="1">
    <citation type="submission" date="2021-03" db="UniProtKB">
        <authorList>
            <consortium name="EnsemblPlants"/>
        </authorList>
    </citation>
    <scope>IDENTIFICATION</scope>
</reference>
<dbReference type="InterPro" id="IPR040256">
    <property type="entry name" value="At4g02000-like"/>
</dbReference>
<feature type="domain" description="DUF4283" evidence="1">
    <location>
        <begin position="39"/>
        <end position="77"/>
    </location>
</feature>
<organism evidence="3 4">
    <name type="scientific">Cannabis sativa</name>
    <name type="common">Hemp</name>
    <name type="synonym">Marijuana</name>
    <dbReference type="NCBI Taxonomy" id="3483"/>
    <lineage>
        <taxon>Eukaryota</taxon>
        <taxon>Viridiplantae</taxon>
        <taxon>Streptophyta</taxon>
        <taxon>Embryophyta</taxon>
        <taxon>Tracheophyta</taxon>
        <taxon>Spermatophyta</taxon>
        <taxon>Magnoliopsida</taxon>
        <taxon>eudicotyledons</taxon>
        <taxon>Gunneridae</taxon>
        <taxon>Pentapetalae</taxon>
        <taxon>rosids</taxon>
        <taxon>fabids</taxon>
        <taxon>Rosales</taxon>
        <taxon>Cannabaceae</taxon>
        <taxon>Cannabis</taxon>
    </lineage>
</organism>
<dbReference type="InterPro" id="IPR025836">
    <property type="entry name" value="Zn_knuckle_CX2CX4HX4C"/>
</dbReference>
<dbReference type="Proteomes" id="UP000596661">
    <property type="component" value="Unassembled WGS sequence"/>
</dbReference>
<evidence type="ECO:0000313" key="4">
    <source>
        <dbReference type="Proteomes" id="UP000596661"/>
    </source>
</evidence>
<keyword evidence="4" id="KW-1185">Reference proteome</keyword>
<dbReference type="EnsemblPlants" id="evm.model.10.1677">
    <property type="protein sequence ID" value="cds.evm.model.10.1677"/>
    <property type="gene ID" value="evm.TU.10.1677"/>
</dbReference>
<dbReference type="Gramene" id="evm.model.10.1677">
    <property type="protein sequence ID" value="cds.evm.model.10.1677"/>
    <property type="gene ID" value="evm.TU.10.1677"/>
</dbReference>
<proteinExistence type="predicted"/>
<accession>A0A803QKI9</accession>
<evidence type="ECO:0008006" key="5">
    <source>
        <dbReference type="Google" id="ProtNLM"/>
    </source>
</evidence>
<protein>
    <recommendedName>
        <fullName evidence="5">DUF4283 domain-containing protein</fullName>
    </recommendedName>
</protein>
<dbReference type="InterPro" id="IPR025558">
    <property type="entry name" value="DUF4283"/>
</dbReference>
<dbReference type="AlphaFoldDB" id="A0A803QKI9"/>
<dbReference type="EMBL" id="UZAU01000821">
    <property type="status" value="NOT_ANNOTATED_CDS"/>
    <property type="molecule type" value="Genomic_DNA"/>
</dbReference>
<feature type="domain" description="Zinc knuckle CX2CX4HX4C" evidence="2">
    <location>
        <begin position="86"/>
        <end position="124"/>
    </location>
</feature>